<dbReference type="Proteomes" id="UP000070501">
    <property type="component" value="Unassembled WGS sequence"/>
</dbReference>
<gene>
    <name evidence="1" type="ORF">Micbo1qcDRAFT_66040</name>
</gene>
<sequence length="193" mass="21691">MHKIQASPQNYVFNDMPTRTEQARRKLAFPFDTQAKPRCSYESLRSRCGPSHSSNCSAVGCSTSTLAASLPTVLITSLQRLTVLSTRFSLQSPRHSNAPWPHGALSHGELGARSLDRHRSCSPFASLPLHLSLDGDKFCLLVFPCFCPLGWPAHDAEYSLQDDRTLVDPHTLRRRVRDDLLLFVPLLFVFFRP</sequence>
<evidence type="ECO:0000313" key="2">
    <source>
        <dbReference type="Proteomes" id="UP000070501"/>
    </source>
</evidence>
<name>A0A136J2Z9_9PEZI</name>
<accession>A0A136J2Z9</accession>
<protein>
    <submittedName>
        <fullName evidence="1">Uncharacterized protein</fullName>
    </submittedName>
</protein>
<evidence type="ECO:0000313" key="1">
    <source>
        <dbReference type="EMBL" id="KXJ91522.1"/>
    </source>
</evidence>
<reference evidence="2" key="1">
    <citation type="submission" date="2016-02" db="EMBL/GenBank/DDBJ databases">
        <title>Draft genome sequence of Microdochium bolleyi, a fungal endophyte of beachgrass.</title>
        <authorList>
            <consortium name="DOE Joint Genome Institute"/>
            <person name="David A.S."/>
            <person name="May G."/>
            <person name="Haridas S."/>
            <person name="Lim J."/>
            <person name="Wang M."/>
            <person name="Labutti K."/>
            <person name="Lipzen A."/>
            <person name="Barry K."/>
            <person name="Grigoriev I.V."/>
        </authorList>
    </citation>
    <scope>NUCLEOTIDE SEQUENCE [LARGE SCALE GENOMIC DNA]</scope>
    <source>
        <strain evidence="2">J235TASD1</strain>
    </source>
</reference>
<keyword evidence="2" id="KW-1185">Reference proteome</keyword>
<dbReference type="EMBL" id="KQ964250">
    <property type="protein sequence ID" value="KXJ91522.1"/>
    <property type="molecule type" value="Genomic_DNA"/>
</dbReference>
<dbReference type="InParanoid" id="A0A136J2Z9"/>
<organism evidence="1 2">
    <name type="scientific">Microdochium bolleyi</name>
    <dbReference type="NCBI Taxonomy" id="196109"/>
    <lineage>
        <taxon>Eukaryota</taxon>
        <taxon>Fungi</taxon>
        <taxon>Dikarya</taxon>
        <taxon>Ascomycota</taxon>
        <taxon>Pezizomycotina</taxon>
        <taxon>Sordariomycetes</taxon>
        <taxon>Xylariomycetidae</taxon>
        <taxon>Xylariales</taxon>
        <taxon>Microdochiaceae</taxon>
        <taxon>Microdochium</taxon>
    </lineage>
</organism>
<dbReference type="AlphaFoldDB" id="A0A136J2Z9"/>
<proteinExistence type="predicted"/>